<name>A0A845A5A0_9SPHN</name>
<dbReference type="PANTHER" id="PTHR34203">
    <property type="entry name" value="METHYLTRANSFERASE, FKBM FAMILY PROTEIN"/>
    <property type="match status" value="1"/>
</dbReference>
<feature type="domain" description="Methyltransferase FkbM" evidence="1">
    <location>
        <begin position="87"/>
        <end position="230"/>
    </location>
</feature>
<dbReference type="PANTHER" id="PTHR34203:SF15">
    <property type="entry name" value="SLL1173 PROTEIN"/>
    <property type="match status" value="1"/>
</dbReference>
<comment type="caution">
    <text evidence="2">The sequence shown here is derived from an EMBL/GenBank/DDBJ whole genome shotgun (WGS) entry which is preliminary data.</text>
</comment>
<proteinExistence type="predicted"/>
<dbReference type="AlphaFoldDB" id="A0A845A5A0"/>
<sequence length="297" mass="32553">MATATRLALVRSLSPLRHLRGGERAARALVPQAPSDEIVVENDGIKIECDLTSYVEWQIAALKGYETRQKQLFLSLIPQKRRRTLLDVGANIGGHSLTFAKAFSNVVAFEPNPAIFERLEANIARNPGLKVVAMPMGLADHADTLIFYQPPRGCGGQGVGSFDPDFAPNDAIEVRLPVARGDDVVREQNLGPIDAIKIDVQGFEPQVLMGLAETITRDKPAIWAEFSESTLKALDAYGTRMSEILAGYRMYKFAPALKLGLIHQVRLEPCDGVFSSEEADYLFLPSDMDSEVRAASL</sequence>
<evidence type="ECO:0000259" key="1">
    <source>
        <dbReference type="Pfam" id="PF05050"/>
    </source>
</evidence>
<dbReference type="NCBIfam" id="TIGR01444">
    <property type="entry name" value="fkbM_fam"/>
    <property type="match status" value="1"/>
</dbReference>
<dbReference type="EMBL" id="WTYH01000001">
    <property type="protein sequence ID" value="MXO92739.1"/>
    <property type="molecule type" value="Genomic_DNA"/>
</dbReference>
<dbReference type="Proteomes" id="UP000460626">
    <property type="component" value="Unassembled WGS sequence"/>
</dbReference>
<dbReference type="SUPFAM" id="SSF53335">
    <property type="entry name" value="S-adenosyl-L-methionine-dependent methyltransferases"/>
    <property type="match status" value="1"/>
</dbReference>
<dbReference type="OrthoDB" id="5679686at2"/>
<evidence type="ECO:0000313" key="3">
    <source>
        <dbReference type="Proteomes" id="UP000460626"/>
    </source>
</evidence>
<keyword evidence="2" id="KW-0808">Transferase</keyword>
<organism evidence="2 3">
    <name type="scientific">Aurantiacibacter arachoides</name>
    <dbReference type="NCBI Taxonomy" id="1850444"/>
    <lineage>
        <taxon>Bacteria</taxon>
        <taxon>Pseudomonadati</taxon>
        <taxon>Pseudomonadota</taxon>
        <taxon>Alphaproteobacteria</taxon>
        <taxon>Sphingomonadales</taxon>
        <taxon>Erythrobacteraceae</taxon>
        <taxon>Aurantiacibacter</taxon>
    </lineage>
</organism>
<keyword evidence="2" id="KW-0489">Methyltransferase</keyword>
<dbReference type="InterPro" id="IPR006342">
    <property type="entry name" value="FkbM_mtfrase"/>
</dbReference>
<reference evidence="2 3" key="1">
    <citation type="submission" date="2019-12" db="EMBL/GenBank/DDBJ databases">
        <title>Genomic-based taxomic classification of the family Erythrobacteraceae.</title>
        <authorList>
            <person name="Xu L."/>
        </authorList>
    </citation>
    <scope>NUCLEOTIDE SEQUENCE [LARGE SCALE GENOMIC DNA]</scope>
    <source>
        <strain evidence="2 3">RC4-10-4</strain>
    </source>
</reference>
<dbReference type="InterPro" id="IPR029063">
    <property type="entry name" value="SAM-dependent_MTases_sf"/>
</dbReference>
<dbReference type="Gene3D" id="3.40.50.150">
    <property type="entry name" value="Vaccinia Virus protein VP39"/>
    <property type="match status" value="1"/>
</dbReference>
<dbReference type="Pfam" id="PF05050">
    <property type="entry name" value="Methyltransf_21"/>
    <property type="match status" value="1"/>
</dbReference>
<evidence type="ECO:0000313" key="2">
    <source>
        <dbReference type="EMBL" id="MXO92739.1"/>
    </source>
</evidence>
<protein>
    <submittedName>
        <fullName evidence="2">FkbM family methyltransferase</fullName>
    </submittedName>
</protein>
<dbReference type="RefSeq" id="WP_131452086.1">
    <property type="nucleotide sequence ID" value="NZ_BMJK01000001.1"/>
</dbReference>
<dbReference type="GO" id="GO:0032259">
    <property type="term" value="P:methylation"/>
    <property type="evidence" value="ECO:0007669"/>
    <property type="project" value="UniProtKB-KW"/>
</dbReference>
<gene>
    <name evidence="2" type="ORF">GRI62_03840</name>
</gene>
<dbReference type="GO" id="GO:0008168">
    <property type="term" value="F:methyltransferase activity"/>
    <property type="evidence" value="ECO:0007669"/>
    <property type="project" value="UniProtKB-KW"/>
</dbReference>
<dbReference type="InterPro" id="IPR052514">
    <property type="entry name" value="SAM-dependent_MTase"/>
</dbReference>
<accession>A0A845A5A0</accession>
<keyword evidence="3" id="KW-1185">Reference proteome</keyword>